<comment type="caution">
    <text evidence="1">The sequence shown here is derived from an EMBL/GenBank/DDBJ whole genome shotgun (WGS) entry which is preliminary data.</text>
</comment>
<evidence type="ECO:0000313" key="2">
    <source>
        <dbReference type="Proteomes" id="UP001054945"/>
    </source>
</evidence>
<dbReference type="AlphaFoldDB" id="A0AAV4NHW8"/>
<organism evidence="1 2">
    <name type="scientific">Caerostris extrusa</name>
    <name type="common">Bark spider</name>
    <name type="synonym">Caerostris bankana</name>
    <dbReference type="NCBI Taxonomy" id="172846"/>
    <lineage>
        <taxon>Eukaryota</taxon>
        <taxon>Metazoa</taxon>
        <taxon>Ecdysozoa</taxon>
        <taxon>Arthropoda</taxon>
        <taxon>Chelicerata</taxon>
        <taxon>Arachnida</taxon>
        <taxon>Araneae</taxon>
        <taxon>Araneomorphae</taxon>
        <taxon>Entelegynae</taxon>
        <taxon>Araneoidea</taxon>
        <taxon>Araneidae</taxon>
        <taxon>Caerostris</taxon>
    </lineage>
</organism>
<name>A0AAV4NHW8_CAEEX</name>
<reference evidence="1 2" key="1">
    <citation type="submission" date="2021-06" db="EMBL/GenBank/DDBJ databases">
        <title>Caerostris extrusa draft genome.</title>
        <authorList>
            <person name="Kono N."/>
            <person name="Arakawa K."/>
        </authorList>
    </citation>
    <scope>NUCLEOTIDE SEQUENCE [LARGE SCALE GENOMIC DNA]</scope>
</reference>
<dbReference type="Proteomes" id="UP001054945">
    <property type="component" value="Unassembled WGS sequence"/>
</dbReference>
<evidence type="ECO:0000313" key="1">
    <source>
        <dbReference type="EMBL" id="GIX83448.1"/>
    </source>
</evidence>
<protein>
    <submittedName>
        <fullName evidence="1">Uncharacterized protein</fullName>
    </submittedName>
</protein>
<dbReference type="EMBL" id="BPLR01003333">
    <property type="protein sequence ID" value="GIX83448.1"/>
    <property type="molecule type" value="Genomic_DNA"/>
</dbReference>
<keyword evidence="2" id="KW-1185">Reference proteome</keyword>
<gene>
    <name evidence="1" type="ORF">CEXT_661061</name>
</gene>
<sequence length="75" mass="8439">MGLGDSSPPDTSLRANMVVVHLGRRECYDINIHSNKIGLQILKSVKEWIVRTIQQAKSILIFVKQSSIPFGNEFL</sequence>
<proteinExistence type="predicted"/>
<accession>A0AAV4NHW8</accession>